<dbReference type="CDD" id="cd02955">
    <property type="entry name" value="SSP411"/>
    <property type="match status" value="1"/>
</dbReference>
<dbReference type="InterPro" id="IPR008928">
    <property type="entry name" value="6-hairpin_glycosidase_sf"/>
</dbReference>
<gene>
    <name evidence="2" type="ORF">MYF79_02495</name>
</gene>
<dbReference type="EMBL" id="CP095855">
    <property type="protein sequence ID" value="UPK70162.1"/>
    <property type="molecule type" value="Genomic_DNA"/>
</dbReference>
<reference evidence="2 3" key="1">
    <citation type="submission" date="2022-04" db="EMBL/GenBank/DDBJ databases">
        <title>The arsenic-methylating capacity of Chitinophaga filiformis YT5 during chitin decomposition.</title>
        <authorList>
            <person name="Chen G."/>
            <person name="Liang Y."/>
        </authorList>
    </citation>
    <scope>NUCLEOTIDE SEQUENCE [LARGE SCALE GENOMIC DNA]</scope>
    <source>
        <strain evidence="2 3">YT5</strain>
    </source>
</reference>
<dbReference type="PANTHER" id="PTHR42899:SF1">
    <property type="entry name" value="SPERMATOGENESIS-ASSOCIATED PROTEIN 20"/>
    <property type="match status" value="1"/>
</dbReference>
<dbReference type="InterPro" id="IPR024705">
    <property type="entry name" value="Ssp411"/>
</dbReference>
<dbReference type="Gene3D" id="1.50.10.20">
    <property type="match status" value="1"/>
</dbReference>
<dbReference type="RefSeq" id="WP_247812406.1">
    <property type="nucleotide sequence ID" value="NZ_CP095855.1"/>
</dbReference>
<protein>
    <submittedName>
        <fullName evidence="2">Thioredoxin domain-containing protein</fullName>
    </submittedName>
</protein>
<dbReference type="SUPFAM" id="SSF52833">
    <property type="entry name" value="Thioredoxin-like"/>
    <property type="match status" value="1"/>
</dbReference>
<dbReference type="SUPFAM" id="SSF48208">
    <property type="entry name" value="Six-hairpin glycosidases"/>
    <property type="match status" value="1"/>
</dbReference>
<name>A0ABY4I241_CHIFI</name>
<dbReference type="Proteomes" id="UP000830198">
    <property type="component" value="Chromosome"/>
</dbReference>
<dbReference type="Gene3D" id="3.40.30.10">
    <property type="entry name" value="Glutaredoxin"/>
    <property type="match status" value="1"/>
</dbReference>
<organism evidence="2 3">
    <name type="scientific">Chitinophaga filiformis</name>
    <name type="common">Myxococcus filiformis</name>
    <name type="synonym">Flexibacter filiformis</name>
    <dbReference type="NCBI Taxonomy" id="104663"/>
    <lineage>
        <taxon>Bacteria</taxon>
        <taxon>Pseudomonadati</taxon>
        <taxon>Bacteroidota</taxon>
        <taxon>Chitinophagia</taxon>
        <taxon>Chitinophagales</taxon>
        <taxon>Chitinophagaceae</taxon>
        <taxon>Chitinophaga</taxon>
    </lineage>
</organism>
<evidence type="ECO:0000313" key="2">
    <source>
        <dbReference type="EMBL" id="UPK70162.1"/>
    </source>
</evidence>
<dbReference type="InterPro" id="IPR004879">
    <property type="entry name" value="Ssp411-like_TRX"/>
</dbReference>
<feature type="domain" description="Spermatogenesis-associated protein 20-like TRX" evidence="1">
    <location>
        <begin position="1"/>
        <end position="162"/>
    </location>
</feature>
<dbReference type="PANTHER" id="PTHR42899">
    <property type="entry name" value="SPERMATOGENESIS-ASSOCIATED PROTEIN 20"/>
    <property type="match status" value="1"/>
</dbReference>
<dbReference type="InterPro" id="IPR036249">
    <property type="entry name" value="Thioredoxin-like_sf"/>
</dbReference>
<dbReference type="PIRSF" id="PIRSF006402">
    <property type="entry name" value="UCP006402_thioredoxin"/>
    <property type="match status" value="1"/>
</dbReference>
<accession>A0ABY4I241</accession>
<dbReference type="InterPro" id="IPR012341">
    <property type="entry name" value="6hp_glycosidase-like_sf"/>
</dbReference>
<keyword evidence="3" id="KW-1185">Reference proteome</keyword>
<dbReference type="Gene3D" id="1.50.10.10">
    <property type="match status" value="1"/>
</dbReference>
<proteinExistence type="predicted"/>
<dbReference type="Pfam" id="PF03190">
    <property type="entry name" value="Thioredox_DsbH"/>
    <property type="match status" value="1"/>
</dbReference>
<evidence type="ECO:0000313" key="3">
    <source>
        <dbReference type="Proteomes" id="UP000830198"/>
    </source>
</evidence>
<sequence>MNRLAKETSPYLLQHSHNPVDWYPWGEEALQKAKAEDKPILVSIGYAACHWCHVMERESFEDAETARIMNELFINIKIDREERPDLDHIYMDAVQAMTGSGGWPLNVFLTPDKLPFYGGTYFPPVKAFNRPSWKEVLLALSQAFRERREDLETQAENMREHLTQASRFGEKPLDLQLVPKEELFTREQCNTIFSNMMQQGDKVWGGFGNAPKFPGTFIIQYLLRYHHSFNEPQALQQALLSLDKMIRGGIYDQLGGGFARYSTDAKWLAPHFEKMLYDNALLVDVLSEAYQLTGNELYAKTIADTLGFVEREMTDAGGGFYSALDADSEGVEGKFYTWSRAEIEAVLGPDAALFCAFYDVTEEGNWEETNILWITRPAAVFAAENGITEEALERSLAISREKLMAERSKRIRPGLDDKIILGWNALMIHACCRAYAALGVDKYREMGVSAMNFCLKNLQQIDKQSFFHTFKAGVAKYPAFLDDYAWLVRALIALQEVTGDAEWLEKARELTEYVIANFSDEGDIYFYYTEAGQTDVIVRKKEVYDGATPSGNAVMAANLIYLSIVYDKKQWSERGIAMLAGQSQMAVRYSTSFGVWAGLLLELVKGIKEIAVVGNDYKSRMQDTNRHYIPFKVILGATTDKPGIPLLEQRERPGETLIYVCEHYHCIKPVNYIEEIINLK</sequence>
<evidence type="ECO:0000259" key="1">
    <source>
        <dbReference type="Pfam" id="PF03190"/>
    </source>
</evidence>